<evidence type="ECO:0000313" key="4">
    <source>
        <dbReference type="Proteomes" id="UP000179243"/>
    </source>
</evidence>
<dbReference type="SUPFAM" id="SSF51735">
    <property type="entry name" value="NAD(P)-binding Rossmann-fold domains"/>
    <property type="match status" value="1"/>
</dbReference>
<accession>A0A1F7F1F3</accession>
<evidence type="ECO:0000259" key="2">
    <source>
        <dbReference type="Pfam" id="PF22725"/>
    </source>
</evidence>
<dbReference type="InterPro" id="IPR055170">
    <property type="entry name" value="GFO_IDH_MocA-like_dom"/>
</dbReference>
<dbReference type="Gene3D" id="3.30.360.10">
    <property type="entry name" value="Dihydrodipicolinate Reductase, domain 2"/>
    <property type="match status" value="1"/>
</dbReference>
<dbReference type="AlphaFoldDB" id="A0A1F7F1F3"/>
<dbReference type="Pfam" id="PF22725">
    <property type="entry name" value="GFO_IDH_MocA_C3"/>
    <property type="match status" value="1"/>
</dbReference>
<dbReference type="InterPro" id="IPR000683">
    <property type="entry name" value="Gfo/Idh/MocA-like_OxRdtase_N"/>
</dbReference>
<feature type="domain" description="GFO/IDH/MocA-like oxidoreductase" evidence="2">
    <location>
        <begin position="156"/>
        <end position="219"/>
    </location>
</feature>
<dbReference type="InterPro" id="IPR036291">
    <property type="entry name" value="NAD(P)-bd_dom_sf"/>
</dbReference>
<dbReference type="GO" id="GO:0000166">
    <property type="term" value="F:nucleotide binding"/>
    <property type="evidence" value="ECO:0007669"/>
    <property type="project" value="InterPro"/>
</dbReference>
<evidence type="ECO:0000313" key="3">
    <source>
        <dbReference type="EMBL" id="OGK00489.1"/>
    </source>
</evidence>
<reference evidence="3 4" key="1">
    <citation type="journal article" date="2016" name="Nat. Commun.">
        <title>Thousands of microbial genomes shed light on interconnected biogeochemical processes in an aquifer system.</title>
        <authorList>
            <person name="Anantharaman K."/>
            <person name="Brown C.T."/>
            <person name="Hug L.A."/>
            <person name="Sharon I."/>
            <person name="Castelle C.J."/>
            <person name="Probst A.J."/>
            <person name="Thomas B.C."/>
            <person name="Singh A."/>
            <person name="Wilkins M.J."/>
            <person name="Karaoz U."/>
            <person name="Brodie E.L."/>
            <person name="Williams K.H."/>
            <person name="Hubbard S.S."/>
            <person name="Banfield J.F."/>
        </authorList>
    </citation>
    <scope>NUCLEOTIDE SEQUENCE [LARGE SCALE GENOMIC DNA]</scope>
</reference>
<proteinExistence type="predicted"/>
<protein>
    <submittedName>
        <fullName evidence="3">Uncharacterized protein</fullName>
    </submittedName>
</protein>
<dbReference type="Gene3D" id="3.40.50.720">
    <property type="entry name" value="NAD(P)-binding Rossmann-like Domain"/>
    <property type="match status" value="1"/>
</dbReference>
<feature type="domain" description="Gfo/Idh/MocA-like oxidoreductase N-terminal" evidence="1">
    <location>
        <begin position="4"/>
        <end position="121"/>
    </location>
</feature>
<dbReference type="InterPro" id="IPR051450">
    <property type="entry name" value="Gfo/Idh/MocA_Oxidoreductases"/>
</dbReference>
<dbReference type="SUPFAM" id="SSF55347">
    <property type="entry name" value="Glyceraldehyde-3-phosphate dehydrogenase-like, C-terminal domain"/>
    <property type="match status" value="1"/>
</dbReference>
<dbReference type="PANTHER" id="PTHR43377">
    <property type="entry name" value="BILIVERDIN REDUCTASE A"/>
    <property type="match status" value="1"/>
</dbReference>
<sequence>MTKVKIGLVGSGHFGRYHIQNLLALHDYCDIIGINDIDVQQGQSVAGKYGLTFYDDCHRLFHAVDAVIVAVNAASHAGVAEKVIDAGKHLFIEKPMTANAAEARHLLQRAEAGSVKIQVGHIERYNSVLYNFFNEPLRDAIVIITRISPFSPRGTDVSVVHDLMIHDLDILNSVLNESPCAITASGVREKSLFLDSCIAHLTYSAGLTVTIEASRISDSRIRKYCGIFQGKHKEVDLDSQSGLENPLRNELQSFLETISNKAPITVDGSNGLRAVELADAIVRASSH</sequence>
<name>A0A1F7F1F3_UNCRA</name>
<organism evidence="3 4">
    <name type="scientific">Candidatus Raymondbacteria bacterium RIFOXYD12_FULL_49_13</name>
    <dbReference type="NCBI Taxonomy" id="1817890"/>
    <lineage>
        <taxon>Bacteria</taxon>
        <taxon>Raymondiibacteriota</taxon>
    </lineage>
</organism>
<dbReference type="Proteomes" id="UP000179243">
    <property type="component" value="Unassembled WGS sequence"/>
</dbReference>
<dbReference type="Pfam" id="PF01408">
    <property type="entry name" value="GFO_IDH_MocA"/>
    <property type="match status" value="1"/>
</dbReference>
<dbReference type="PANTHER" id="PTHR43377:SF1">
    <property type="entry name" value="BILIVERDIN REDUCTASE A"/>
    <property type="match status" value="1"/>
</dbReference>
<gene>
    <name evidence="3" type="ORF">A2519_10810</name>
</gene>
<dbReference type="EMBL" id="MFYX01000146">
    <property type="protein sequence ID" value="OGK00489.1"/>
    <property type="molecule type" value="Genomic_DNA"/>
</dbReference>
<evidence type="ECO:0000259" key="1">
    <source>
        <dbReference type="Pfam" id="PF01408"/>
    </source>
</evidence>
<comment type="caution">
    <text evidence="3">The sequence shown here is derived from an EMBL/GenBank/DDBJ whole genome shotgun (WGS) entry which is preliminary data.</text>
</comment>